<evidence type="ECO:0000313" key="3">
    <source>
        <dbReference type="EMBL" id="RLK56198.1"/>
    </source>
</evidence>
<feature type="region of interest" description="Disordered" evidence="1">
    <location>
        <begin position="110"/>
        <end position="130"/>
    </location>
</feature>
<dbReference type="AlphaFoldDB" id="A0A498CDP2"/>
<protein>
    <submittedName>
        <fullName evidence="3">Uncharacterized protein</fullName>
    </submittedName>
</protein>
<accession>A0A498CDP2</accession>
<name>A0A498CDP2_9GAMM</name>
<feature type="chain" id="PRO_5019806240" evidence="2">
    <location>
        <begin position="24"/>
        <end position="130"/>
    </location>
</feature>
<evidence type="ECO:0000256" key="2">
    <source>
        <dbReference type="SAM" id="SignalP"/>
    </source>
</evidence>
<evidence type="ECO:0000313" key="4">
    <source>
        <dbReference type="Proteomes" id="UP000274786"/>
    </source>
</evidence>
<dbReference type="OrthoDB" id="5959117at2"/>
<comment type="caution">
    <text evidence="3">The sequence shown here is derived from an EMBL/GenBank/DDBJ whole genome shotgun (WGS) entry which is preliminary data.</text>
</comment>
<dbReference type="EMBL" id="RCDC01000004">
    <property type="protein sequence ID" value="RLK56198.1"/>
    <property type="molecule type" value="Genomic_DNA"/>
</dbReference>
<gene>
    <name evidence="3" type="ORF">BCL79_0572</name>
</gene>
<proteinExistence type="predicted"/>
<organism evidence="3 4">
    <name type="scientific">Stenotrophomonas rhizophila</name>
    <dbReference type="NCBI Taxonomy" id="216778"/>
    <lineage>
        <taxon>Bacteria</taxon>
        <taxon>Pseudomonadati</taxon>
        <taxon>Pseudomonadota</taxon>
        <taxon>Gammaproteobacteria</taxon>
        <taxon>Lysobacterales</taxon>
        <taxon>Lysobacteraceae</taxon>
        <taxon>Stenotrophomonas</taxon>
    </lineage>
</organism>
<feature type="signal peptide" evidence="2">
    <location>
        <begin position="1"/>
        <end position="23"/>
    </location>
</feature>
<evidence type="ECO:0000256" key="1">
    <source>
        <dbReference type="SAM" id="MobiDB-lite"/>
    </source>
</evidence>
<reference evidence="3 4" key="1">
    <citation type="submission" date="2018-10" db="EMBL/GenBank/DDBJ databases">
        <title>Comparative analysis of microorganisms from saline springs in Andes Mountain Range, Colombia.</title>
        <authorList>
            <person name="Rubin E."/>
        </authorList>
    </citation>
    <scope>NUCLEOTIDE SEQUENCE [LARGE SCALE GENOMIC DNA]</scope>
    <source>
        <strain evidence="3 4">USBA GBX 843</strain>
    </source>
</reference>
<sequence length="130" mass="13877">MTLTRAVALAGLLSTMTVPLAGAANARYLTLVNRAHDSVSAVEVAPAGSDAFAPRALVRRLSGGGDAVTVDLAGEGCRFDLRFTFVNGRTQVYQDVDACRGSRLAIQPWPQDRAGQARPDLRVADQQRPR</sequence>
<dbReference type="Proteomes" id="UP000274786">
    <property type="component" value="Unassembled WGS sequence"/>
</dbReference>
<feature type="compositionally biased region" description="Basic and acidic residues" evidence="1">
    <location>
        <begin position="119"/>
        <end position="130"/>
    </location>
</feature>
<dbReference type="RefSeq" id="WP_121037130.1">
    <property type="nucleotide sequence ID" value="NZ_RCDC01000004.1"/>
</dbReference>
<keyword evidence="2" id="KW-0732">Signal</keyword>